<evidence type="ECO:0000256" key="3">
    <source>
        <dbReference type="ARBA" id="ARBA00008218"/>
    </source>
</evidence>
<feature type="domain" description="U4/U6.U5 small nuclear ribonucleoprotein 27kDa protein" evidence="9">
    <location>
        <begin position="258"/>
        <end position="309"/>
    </location>
</feature>
<dbReference type="EMBL" id="CAUWAG010000010">
    <property type="protein sequence ID" value="CAJ2508224.1"/>
    <property type="molecule type" value="Genomic_DNA"/>
</dbReference>
<keyword evidence="5" id="KW-0507">mRNA processing</keyword>
<evidence type="ECO:0000256" key="4">
    <source>
        <dbReference type="ARBA" id="ARBA00011825"/>
    </source>
</evidence>
<evidence type="ECO:0000256" key="7">
    <source>
        <dbReference type="ARBA" id="ARBA00023242"/>
    </source>
</evidence>
<dbReference type="GO" id="GO:0071011">
    <property type="term" value="C:precatalytic spliceosome"/>
    <property type="evidence" value="ECO:0007669"/>
    <property type="project" value="TreeGrafter"/>
</dbReference>
<feature type="compositionally biased region" description="Basic and acidic residues" evidence="8">
    <location>
        <begin position="1"/>
        <end position="50"/>
    </location>
</feature>
<evidence type="ECO:0000256" key="1">
    <source>
        <dbReference type="ARBA" id="ARBA00003632"/>
    </source>
</evidence>
<name>A0AAI8VNM9_9PEZI</name>
<feature type="compositionally biased region" description="Acidic residues" evidence="8">
    <location>
        <begin position="240"/>
        <end position="249"/>
    </location>
</feature>
<comment type="caution">
    <text evidence="10">The sequence shown here is derived from an EMBL/GenBank/DDBJ whole genome shotgun (WGS) entry which is preliminary data.</text>
</comment>
<sequence>MADQARRGRNRPDSRQMWDESDRRNRGPGARDRRDNRDRQRDDGPRDRDRRYRSRSRSPQTGGRRDGNRSHSLDRRDRDRDSDKNKPREPERTRGRGRDSRRDDGRRDRPRNREDEYHPTESAIPKGISRDKVMTQVLTNNADAIQGPARHSNPRRSASPTRSPLGKSERSAQNSPLPTRSKPGDRGTNSSLSFKVGKHDDDTGRGSRGKGREKDDKRETPEHDTNLAKERKDTPGSEGEAMDEDEDEDLVVEDDGLSAMQAMMGFGGFGTTKGTKVAGNNAGAIRKEKKTEYRQYMNRVGGFNRPLSPGR</sequence>
<evidence type="ECO:0000256" key="2">
    <source>
        <dbReference type="ARBA" id="ARBA00004123"/>
    </source>
</evidence>
<evidence type="ECO:0000313" key="10">
    <source>
        <dbReference type="EMBL" id="CAJ2508224.1"/>
    </source>
</evidence>
<comment type="function">
    <text evidence="1">May play a role in mRNA splicing.</text>
</comment>
<proteinExistence type="inferred from homology"/>
<dbReference type="AlphaFoldDB" id="A0AAI8VNM9"/>
<feature type="compositionally biased region" description="Basic and acidic residues" evidence="8">
    <location>
        <begin position="63"/>
        <end position="119"/>
    </location>
</feature>
<dbReference type="PANTHER" id="PTHR31077:SF1">
    <property type="entry name" value="U4_U6.U5 SMALL NUCLEAR RIBONUCLEOPROTEIN 27 KDA PROTEIN"/>
    <property type="match status" value="1"/>
</dbReference>
<evidence type="ECO:0000313" key="11">
    <source>
        <dbReference type="Proteomes" id="UP001295740"/>
    </source>
</evidence>
<evidence type="ECO:0000256" key="5">
    <source>
        <dbReference type="ARBA" id="ARBA00022664"/>
    </source>
</evidence>
<gene>
    <name evidence="10" type="ORF">KHLLAP_LOCUS8692</name>
</gene>
<keyword evidence="11" id="KW-1185">Reference proteome</keyword>
<accession>A0AAI8VNM9</accession>
<feature type="region of interest" description="Disordered" evidence="8">
    <location>
        <begin position="1"/>
        <end position="249"/>
    </location>
</feature>
<feature type="compositionally biased region" description="Basic and acidic residues" evidence="8">
    <location>
        <begin position="197"/>
        <end position="235"/>
    </location>
</feature>
<evidence type="ECO:0000259" key="9">
    <source>
        <dbReference type="Pfam" id="PF08648"/>
    </source>
</evidence>
<comment type="subunit">
    <text evidence="4">Part of a tri-snRNP complex.</text>
</comment>
<dbReference type="Pfam" id="PF08648">
    <property type="entry name" value="SNRNP27"/>
    <property type="match status" value="1"/>
</dbReference>
<dbReference type="GO" id="GO:0006397">
    <property type="term" value="P:mRNA processing"/>
    <property type="evidence" value="ECO:0007669"/>
    <property type="project" value="UniProtKB-KW"/>
</dbReference>
<keyword evidence="7" id="KW-0539">Nucleus</keyword>
<dbReference type="PANTHER" id="PTHR31077">
    <property type="entry name" value="U4/U6.U5 SMALL NUCLEAR RIBONUCLEOPROTEIN 27 KDA PROTEIN"/>
    <property type="match status" value="1"/>
</dbReference>
<keyword evidence="6" id="KW-0508">mRNA splicing</keyword>
<reference evidence="10" key="1">
    <citation type="submission" date="2023-10" db="EMBL/GenBank/DDBJ databases">
        <authorList>
            <person name="Hackl T."/>
        </authorList>
    </citation>
    <scope>NUCLEOTIDE SEQUENCE</scope>
</reference>
<dbReference type="InterPro" id="IPR013957">
    <property type="entry name" value="SNRNP27"/>
</dbReference>
<organism evidence="10 11">
    <name type="scientific">Anthostomella pinea</name>
    <dbReference type="NCBI Taxonomy" id="933095"/>
    <lineage>
        <taxon>Eukaryota</taxon>
        <taxon>Fungi</taxon>
        <taxon>Dikarya</taxon>
        <taxon>Ascomycota</taxon>
        <taxon>Pezizomycotina</taxon>
        <taxon>Sordariomycetes</taxon>
        <taxon>Xylariomycetidae</taxon>
        <taxon>Xylariales</taxon>
        <taxon>Xylariaceae</taxon>
        <taxon>Anthostomella</taxon>
    </lineage>
</organism>
<evidence type="ECO:0000256" key="8">
    <source>
        <dbReference type="SAM" id="MobiDB-lite"/>
    </source>
</evidence>
<dbReference type="Proteomes" id="UP001295740">
    <property type="component" value="Unassembled WGS sequence"/>
</dbReference>
<comment type="subcellular location">
    <subcellularLocation>
        <location evidence="2">Nucleus</location>
    </subcellularLocation>
</comment>
<comment type="similarity">
    <text evidence="3">Belongs to the SNUT3 family.</text>
</comment>
<dbReference type="GO" id="GO:0008380">
    <property type="term" value="P:RNA splicing"/>
    <property type="evidence" value="ECO:0007669"/>
    <property type="project" value="UniProtKB-KW"/>
</dbReference>
<evidence type="ECO:0000256" key="6">
    <source>
        <dbReference type="ARBA" id="ARBA00023187"/>
    </source>
</evidence>
<protein>
    <submittedName>
        <fullName evidence="10">Uu.00g094100.m01.CDS01</fullName>
    </submittedName>
</protein>